<dbReference type="GO" id="GO:0016791">
    <property type="term" value="F:phosphatase activity"/>
    <property type="evidence" value="ECO:0007669"/>
    <property type="project" value="TreeGrafter"/>
</dbReference>
<evidence type="ECO:0000313" key="2">
    <source>
        <dbReference type="Proteomes" id="UP001165082"/>
    </source>
</evidence>
<dbReference type="OrthoDB" id="40579at2759"/>
<organism evidence="1 2">
    <name type="scientific">Triparma retinervis</name>
    <dbReference type="NCBI Taxonomy" id="2557542"/>
    <lineage>
        <taxon>Eukaryota</taxon>
        <taxon>Sar</taxon>
        <taxon>Stramenopiles</taxon>
        <taxon>Ochrophyta</taxon>
        <taxon>Bolidophyceae</taxon>
        <taxon>Parmales</taxon>
        <taxon>Triparmaceae</taxon>
        <taxon>Triparma</taxon>
    </lineage>
</organism>
<accession>A0A9W7DL80</accession>
<comment type="caution">
    <text evidence="1">The sequence shown here is derived from an EMBL/GenBank/DDBJ whole genome shotgun (WGS) entry which is preliminary data.</text>
</comment>
<dbReference type="Gene3D" id="3.40.50.1000">
    <property type="entry name" value="HAD superfamily/HAD-like"/>
    <property type="match status" value="1"/>
</dbReference>
<gene>
    <name evidence="1" type="ORF">TrRE_jg3251</name>
</gene>
<dbReference type="AlphaFoldDB" id="A0A9W7DL80"/>
<protein>
    <submittedName>
        <fullName evidence="1">Uncharacterized protein</fullName>
    </submittedName>
</protein>
<dbReference type="Proteomes" id="UP001165082">
    <property type="component" value="Unassembled WGS sequence"/>
</dbReference>
<evidence type="ECO:0000313" key="1">
    <source>
        <dbReference type="EMBL" id="GMH46307.1"/>
    </source>
</evidence>
<dbReference type="NCBIfam" id="TIGR01509">
    <property type="entry name" value="HAD-SF-IA-v3"/>
    <property type="match status" value="1"/>
</dbReference>
<dbReference type="Pfam" id="PF13419">
    <property type="entry name" value="HAD_2"/>
    <property type="match status" value="1"/>
</dbReference>
<dbReference type="InterPro" id="IPR023214">
    <property type="entry name" value="HAD_sf"/>
</dbReference>
<keyword evidence="2" id="KW-1185">Reference proteome</keyword>
<dbReference type="InterPro" id="IPR006439">
    <property type="entry name" value="HAD-SF_hydro_IA"/>
</dbReference>
<sequence>MGGIISGRKVDAVLWDLDGTLIDTSSSSLLSLVEILDEFGVSLDLAQLTPMIEQQSHTGEKKEKGAWASTVLEMTGLKKLTQEELLKAWDKKMTQKRASIKVMPGAIEVVRHLKKCNIPQAIVTMSNGRSVAVKRKQNEELFAMMDLIITSDDKRIKNKKPYPDCYLLAAELLNVPSTKCVVVEDSPEGMRSGKSAGCKVVAVPAAWTKNTGRQLAKDFLITTLMDFPFGKLGIPKMRN</sequence>
<dbReference type="SFLD" id="SFLDS00003">
    <property type="entry name" value="Haloacid_Dehalogenase"/>
    <property type="match status" value="1"/>
</dbReference>
<proteinExistence type="predicted"/>
<dbReference type="SFLD" id="SFLDG01129">
    <property type="entry name" value="C1.5:_HAD__Beta-PGM__Phosphata"/>
    <property type="match status" value="1"/>
</dbReference>
<reference evidence="1" key="1">
    <citation type="submission" date="2022-07" db="EMBL/GenBank/DDBJ databases">
        <title>Genome analysis of Parmales, a sister group of diatoms, reveals the evolutionary specialization of diatoms from phago-mixotrophs to photoautotrophs.</title>
        <authorList>
            <person name="Ban H."/>
            <person name="Sato S."/>
            <person name="Yoshikawa S."/>
            <person name="Kazumasa Y."/>
            <person name="Nakamura Y."/>
            <person name="Ichinomiya M."/>
            <person name="Saitoh K."/>
            <person name="Sato N."/>
            <person name="Blanc-Mathieu R."/>
            <person name="Endo H."/>
            <person name="Kuwata A."/>
            <person name="Ogata H."/>
        </authorList>
    </citation>
    <scope>NUCLEOTIDE SEQUENCE</scope>
</reference>
<dbReference type="InterPro" id="IPR023198">
    <property type="entry name" value="PGP-like_dom2"/>
</dbReference>
<dbReference type="InterPro" id="IPR036412">
    <property type="entry name" value="HAD-like_sf"/>
</dbReference>
<name>A0A9W7DL80_9STRA</name>
<dbReference type="EMBL" id="BRXZ01004270">
    <property type="protein sequence ID" value="GMH46307.1"/>
    <property type="molecule type" value="Genomic_DNA"/>
</dbReference>
<dbReference type="Gene3D" id="1.10.150.240">
    <property type="entry name" value="Putative phosphatase, domain 2"/>
    <property type="match status" value="1"/>
</dbReference>
<dbReference type="InterPro" id="IPR041492">
    <property type="entry name" value="HAD_2"/>
</dbReference>
<dbReference type="SUPFAM" id="SSF56784">
    <property type="entry name" value="HAD-like"/>
    <property type="match status" value="1"/>
</dbReference>
<dbReference type="PANTHER" id="PTHR18901:SF38">
    <property type="entry name" value="PSEUDOURIDINE-5'-PHOSPHATASE"/>
    <property type="match status" value="1"/>
</dbReference>
<dbReference type="PANTHER" id="PTHR18901">
    <property type="entry name" value="2-DEOXYGLUCOSE-6-PHOSPHATE PHOSPHATASE 2"/>
    <property type="match status" value="1"/>
</dbReference>